<evidence type="ECO:0000313" key="4">
    <source>
        <dbReference type="Proteomes" id="UP000092321"/>
    </source>
</evidence>
<keyword evidence="1" id="KW-0175">Coiled coil</keyword>
<evidence type="ECO:0000313" key="3">
    <source>
        <dbReference type="EMBL" id="OBA24793.1"/>
    </source>
</evidence>
<feature type="region of interest" description="Disordered" evidence="2">
    <location>
        <begin position="1"/>
        <end position="38"/>
    </location>
</feature>
<comment type="caution">
    <text evidence="3">The sequence shown here is derived from an EMBL/GenBank/DDBJ whole genome shotgun (WGS) entry which is preliminary data.</text>
</comment>
<feature type="compositionally biased region" description="Low complexity" evidence="2">
    <location>
        <begin position="1"/>
        <end position="18"/>
    </location>
</feature>
<reference evidence="4" key="1">
    <citation type="journal article" date="2016" name="Proc. Natl. Acad. Sci. U.S.A.">
        <title>Comparative genomics of biotechnologically important yeasts.</title>
        <authorList>
            <person name="Riley R."/>
            <person name="Haridas S."/>
            <person name="Wolfe K.H."/>
            <person name="Lopes M.R."/>
            <person name="Hittinger C.T."/>
            <person name="Goeker M."/>
            <person name="Salamov A.A."/>
            <person name="Wisecaver J.H."/>
            <person name="Long T.M."/>
            <person name="Calvey C.H."/>
            <person name="Aerts A.L."/>
            <person name="Barry K.W."/>
            <person name="Choi C."/>
            <person name="Clum A."/>
            <person name="Coughlan A.Y."/>
            <person name="Deshpande S."/>
            <person name="Douglass A.P."/>
            <person name="Hanson S.J."/>
            <person name="Klenk H.-P."/>
            <person name="LaButti K.M."/>
            <person name="Lapidus A."/>
            <person name="Lindquist E.A."/>
            <person name="Lipzen A.M."/>
            <person name="Meier-Kolthoff J.P."/>
            <person name="Ohm R.A."/>
            <person name="Otillar R.P."/>
            <person name="Pangilinan J.L."/>
            <person name="Peng Y."/>
            <person name="Rokas A."/>
            <person name="Rosa C.A."/>
            <person name="Scheuner C."/>
            <person name="Sibirny A.A."/>
            <person name="Slot J.C."/>
            <person name="Stielow J.B."/>
            <person name="Sun H."/>
            <person name="Kurtzman C.P."/>
            <person name="Blackwell M."/>
            <person name="Grigoriev I.V."/>
            <person name="Jeffries T.W."/>
        </authorList>
    </citation>
    <scope>NUCLEOTIDE SEQUENCE [LARGE SCALE GENOMIC DNA]</scope>
    <source>
        <strain evidence="4">NRRL Y-1626</strain>
    </source>
</reference>
<gene>
    <name evidence="3" type="ORF">HANVADRAFT_101604</name>
</gene>
<name>A0A1B7T7W2_9ASCO</name>
<evidence type="ECO:0000256" key="1">
    <source>
        <dbReference type="SAM" id="Coils"/>
    </source>
</evidence>
<dbReference type="Proteomes" id="UP000092321">
    <property type="component" value="Unassembled WGS sequence"/>
</dbReference>
<dbReference type="AlphaFoldDB" id="A0A1B7T7W2"/>
<organism evidence="3 4">
    <name type="scientific">Hanseniaspora valbyensis NRRL Y-1626</name>
    <dbReference type="NCBI Taxonomy" id="766949"/>
    <lineage>
        <taxon>Eukaryota</taxon>
        <taxon>Fungi</taxon>
        <taxon>Dikarya</taxon>
        <taxon>Ascomycota</taxon>
        <taxon>Saccharomycotina</taxon>
        <taxon>Saccharomycetes</taxon>
        <taxon>Saccharomycodales</taxon>
        <taxon>Saccharomycodaceae</taxon>
        <taxon>Hanseniaspora</taxon>
    </lineage>
</organism>
<dbReference type="OrthoDB" id="3973289at2759"/>
<keyword evidence="4" id="KW-1185">Reference proteome</keyword>
<protein>
    <submittedName>
        <fullName evidence="3">Uncharacterized protein</fullName>
    </submittedName>
</protein>
<dbReference type="EMBL" id="LXPE01000418">
    <property type="protein sequence ID" value="OBA24793.1"/>
    <property type="molecule type" value="Genomic_DNA"/>
</dbReference>
<evidence type="ECO:0000256" key="2">
    <source>
        <dbReference type="SAM" id="MobiDB-lite"/>
    </source>
</evidence>
<accession>A0A1B7T7W2</accession>
<proteinExistence type="predicted"/>
<sequence length="294" mass="33375">MTPSYTTSTDNTNTIQTYEQKPLQVFSPKSPKEEEEEVIDDTKLSKKASLLKKKIVQRKNKNSILKLELNDLIENLQLLKKQYDMISNAFGSGIKPTNCELPSIPDSTLDITDVNLTVEDSTSYNRNNNDNDNNNKPALTIKNEISGYYFKRTGTMLYADDEESGLIDGNAFTAKKRKTIPTSISNQQDDSNNNIFMSNINLITDNILNTMPTTVPLKNNNTSDVALNLMTIQDVLQQPDIQPMNSVMGFNENNTYNNLLFNERNNSTSNFDFFLENNENINLDDDVNMDFLNF</sequence>
<feature type="coiled-coil region" evidence="1">
    <location>
        <begin position="62"/>
        <end position="89"/>
    </location>
</feature>